<dbReference type="Proteomes" id="UP001155483">
    <property type="component" value="Unassembled WGS sequence"/>
</dbReference>
<evidence type="ECO:0000313" key="1">
    <source>
        <dbReference type="EMBL" id="MCU7551311.1"/>
    </source>
</evidence>
<organism evidence="1 2">
    <name type="scientific">Paraflavisolibacter caeni</name>
    <dbReference type="NCBI Taxonomy" id="2982496"/>
    <lineage>
        <taxon>Bacteria</taxon>
        <taxon>Pseudomonadati</taxon>
        <taxon>Bacteroidota</taxon>
        <taxon>Chitinophagia</taxon>
        <taxon>Chitinophagales</taxon>
        <taxon>Chitinophagaceae</taxon>
        <taxon>Paraflavisolibacter</taxon>
    </lineage>
</organism>
<reference evidence="1" key="2">
    <citation type="submission" date="2023-04" db="EMBL/GenBank/DDBJ databases">
        <title>Paracnuella aquatica gen. nov., sp. nov., a member of the family Chitinophagaceae isolated from a hot spring.</title>
        <authorList>
            <person name="Wang C."/>
        </authorList>
    </citation>
    <scope>NUCLEOTIDE SEQUENCE</scope>
    <source>
        <strain evidence="1">LB-8</strain>
    </source>
</reference>
<gene>
    <name evidence="1" type="ORF">OCK74_19470</name>
</gene>
<keyword evidence="2" id="KW-1185">Reference proteome</keyword>
<name>A0A9X2XYN2_9BACT</name>
<accession>A0A9X2XYN2</accession>
<comment type="caution">
    <text evidence="1">The sequence shown here is derived from an EMBL/GenBank/DDBJ whole genome shotgun (WGS) entry which is preliminary data.</text>
</comment>
<sequence>MKQVSRTLYSNMRGAVGKRFVIKRYKGRKIVVTRYPDMSRIIPSDKQKERRNLFKEAVAYAKWVVEDPKRKKAFKKTLPRKKQKQVYQAAIQLYLRMQGDKQWLRKQLAAQALVSAEVEGTLGKGRGMKGEWINGKWFSYEGERDGCWKAGQWTGDGKQWAIGEGGEILERRRVGRWGQEKGGDRRAVLYGLIRDRKRGWVGGKLLSVHGAPIKSGELVMSPEEWLKMDVAEVRGRPVLMGEVQHSRGVQETEWEILWQKKEGDDNRGVERKMVQLDGGVQGAWN</sequence>
<dbReference type="EMBL" id="JAOTIF010000019">
    <property type="protein sequence ID" value="MCU7551311.1"/>
    <property type="molecule type" value="Genomic_DNA"/>
</dbReference>
<dbReference type="RefSeq" id="WP_279298750.1">
    <property type="nucleotide sequence ID" value="NZ_JAOTIF010000019.1"/>
</dbReference>
<proteinExistence type="predicted"/>
<evidence type="ECO:0000313" key="2">
    <source>
        <dbReference type="Proteomes" id="UP001155483"/>
    </source>
</evidence>
<reference evidence="1" key="1">
    <citation type="submission" date="2022-09" db="EMBL/GenBank/DDBJ databases">
        <authorList>
            <person name="Yuan C."/>
            <person name="Ke Z."/>
        </authorList>
    </citation>
    <scope>NUCLEOTIDE SEQUENCE</scope>
    <source>
        <strain evidence="1">LB-8</strain>
    </source>
</reference>
<protein>
    <submittedName>
        <fullName evidence="1">Uncharacterized protein</fullName>
    </submittedName>
</protein>
<dbReference type="AlphaFoldDB" id="A0A9X2XYN2"/>